<keyword evidence="4" id="KW-1185">Reference proteome</keyword>
<feature type="compositionally biased region" description="Pro residues" evidence="1">
    <location>
        <begin position="1"/>
        <end position="20"/>
    </location>
</feature>
<dbReference type="EMBL" id="CP089275">
    <property type="protein sequence ID" value="USP74647.1"/>
    <property type="molecule type" value="Genomic_DNA"/>
</dbReference>
<dbReference type="InterPro" id="IPR055936">
    <property type="entry name" value="DUF7514"/>
</dbReference>
<reference evidence="3" key="1">
    <citation type="submission" date="2021-12" db="EMBL/GenBank/DDBJ databases">
        <title>Curvularia clavata genome.</title>
        <authorList>
            <person name="Cao Y."/>
        </authorList>
    </citation>
    <scope>NUCLEOTIDE SEQUENCE</scope>
    <source>
        <strain evidence="3">Yc1106</strain>
    </source>
</reference>
<evidence type="ECO:0000259" key="2">
    <source>
        <dbReference type="PROSITE" id="PS50222"/>
    </source>
</evidence>
<feature type="domain" description="EF-hand" evidence="2">
    <location>
        <begin position="36"/>
        <end position="71"/>
    </location>
</feature>
<dbReference type="AlphaFoldDB" id="A0A9Q9DPK9"/>
<protein>
    <recommendedName>
        <fullName evidence="2">EF-hand domain-containing protein</fullName>
    </recommendedName>
</protein>
<feature type="region of interest" description="Disordered" evidence="1">
    <location>
        <begin position="1"/>
        <end position="21"/>
    </location>
</feature>
<evidence type="ECO:0000313" key="3">
    <source>
        <dbReference type="EMBL" id="USP74647.1"/>
    </source>
</evidence>
<dbReference type="PROSITE" id="PS50222">
    <property type="entry name" value="EF_HAND_2"/>
    <property type="match status" value="1"/>
</dbReference>
<dbReference type="InterPro" id="IPR002048">
    <property type="entry name" value="EF_hand_dom"/>
</dbReference>
<gene>
    <name evidence="3" type="ORF">yc1106_01921</name>
</gene>
<name>A0A9Q9DPK9_CURCL</name>
<dbReference type="GO" id="GO:0005509">
    <property type="term" value="F:calcium ion binding"/>
    <property type="evidence" value="ECO:0007669"/>
    <property type="project" value="InterPro"/>
</dbReference>
<accession>A0A9Q9DPK9</accession>
<sequence length="232" mass="25828">MYSAPPGFPPPPQQPAPPPSGWTEHLFYTNGKGTPAFEALMKEFFVKLDPRGTGYITPEAFSSFLEASLVKDTDNVWKRSLNDSGMYSKEDMADFELKAAIEGFLFDHKVVVRNPSAKQLSYGGMPLLSLAGFTDFMSVEYAADPDNVLPGINNALRVYNIWPERGPLPRYAFPARTPLELQQRLDQATQRCAANAKEKLRANQARIDLELLGQQNAVDLIDGTRRSSTKKN</sequence>
<evidence type="ECO:0000256" key="1">
    <source>
        <dbReference type="SAM" id="MobiDB-lite"/>
    </source>
</evidence>
<dbReference type="VEuPathDB" id="FungiDB:yc1106_01921"/>
<proteinExistence type="predicted"/>
<dbReference type="OrthoDB" id="7873042at2759"/>
<dbReference type="Proteomes" id="UP001056012">
    <property type="component" value="Chromosome 2"/>
</dbReference>
<organism evidence="3 4">
    <name type="scientific">Curvularia clavata</name>
    <dbReference type="NCBI Taxonomy" id="95742"/>
    <lineage>
        <taxon>Eukaryota</taxon>
        <taxon>Fungi</taxon>
        <taxon>Dikarya</taxon>
        <taxon>Ascomycota</taxon>
        <taxon>Pezizomycotina</taxon>
        <taxon>Dothideomycetes</taxon>
        <taxon>Pleosporomycetidae</taxon>
        <taxon>Pleosporales</taxon>
        <taxon>Pleosporineae</taxon>
        <taxon>Pleosporaceae</taxon>
        <taxon>Curvularia</taxon>
    </lineage>
</organism>
<dbReference type="Pfam" id="PF24355">
    <property type="entry name" value="DUF7514"/>
    <property type="match status" value="1"/>
</dbReference>
<evidence type="ECO:0000313" key="4">
    <source>
        <dbReference type="Proteomes" id="UP001056012"/>
    </source>
</evidence>